<dbReference type="InterPro" id="IPR018946">
    <property type="entry name" value="PhoD-like_MPP"/>
</dbReference>
<dbReference type="PANTHER" id="PTHR43606:SF2">
    <property type="entry name" value="ALKALINE PHOSPHATASE FAMILY PROTEIN (AFU_ORTHOLOGUE AFUA_5G03860)"/>
    <property type="match status" value="1"/>
</dbReference>
<feature type="chain" id="PRO_5047459745" evidence="1">
    <location>
        <begin position="37"/>
        <end position="549"/>
    </location>
</feature>
<keyword evidence="5" id="KW-1185">Reference proteome</keyword>
<comment type="caution">
    <text evidence="4">The sequence shown here is derived from an EMBL/GenBank/DDBJ whole genome shotgun (WGS) entry which is preliminary data.</text>
</comment>
<dbReference type="CDD" id="cd07389">
    <property type="entry name" value="MPP_PhoD"/>
    <property type="match status" value="1"/>
</dbReference>
<evidence type="ECO:0000256" key="1">
    <source>
        <dbReference type="SAM" id="SignalP"/>
    </source>
</evidence>
<evidence type="ECO:0000259" key="2">
    <source>
        <dbReference type="Pfam" id="PF09423"/>
    </source>
</evidence>
<organism evidence="4 5">
    <name type="scientific">Streptomyces noboritoensis</name>
    <dbReference type="NCBI Taxonomy" id="67337"/>
    <lineage>
        <taxon>Bacteria</taxon>
        <taxon>Bacillati</taxon>
        <taxon>Actinomycetota</taxon>
        <taxon>Actinomycetes</taxon>
        <taxon>Kitasatosporales</taxon>
        <taxon>Streptomycetaceae</taxon>
        <taxon>Streptomyces</taxon>
    </lineage>
</organism>
<keyword evidence="1" id="KW-0732">Signal</keyword>
<feature type="domain" description="PhoD-like phosphatase metallophosphatase" evidence="2">
    <location>
        <begin position="156"/>
        <end position="513"/>
    </location>
</feature>
<protein>
    <submittedName>
        <fullName evidence="4">Alkaline phosphatase D family protein</fullName>
    </submittedName>
</protein>
<dbReference type="InterPro" id="IPR029052">
    <property type="entry name" value="Metallo-depent_PP-like"/>
</dbReference>
<dbReference type="Gene3D" id="2.60.40.380">
    <property type="entry name" value="Purple acid phosphatase-like, N-terminal"/>
    <property type="match status" value="1"/>
</dbReference>
<dbReference type="Pfam" id="PF16655">
    <property type="entry name" value="PhoD_N"/>
    <property type="match status" value="1"/>
</dbReference>
<feature type="domain" description="Phospholipase D N-terminal" evidence="3">
    <location>
        <begin position="47"/>
        <end position="143"/>
    </location>
</feature>
<sequence>MTSRFTSTPTRRTVVKAAAATAVVAAPLVAGATAAAADPAAAPAFLHGVASGDPLPDGILLWTRVTPAPDAVPGSGKGQDTEVSWEIAEDKAFARIVAQGRTTATAASDHTVKADVRGLRPATAYWYRFAAGTALSPVGRTLTAPATDAAAANVRFGVVSCSNWESGYFSAYRHLAARSDLDAVLHLGDYIYEYASGAYPEAKYVVRQHEPAHEILNLADYRTRHGKYKTDADLQAMHHAHPVIAIWDDHEFANDAWSGGAENHTPGTEGDWAARVSAAKQAYFEWMPVRPSIAGTTYRRIRYGKLADLHLLDLRSFRSQQASVGSGKVDDPERTITGRAQLDWLKSGLSASNAAWQLVGTSVMISPVAFGALPAELTAPLAELLGLPKEGIAINVDQWDGYTDDRRELLGHLVDNGIKNTVFLTGDIHMAWANDVPVKAGTYPLSKSAGTEFVVTSVTSDNLDEMLHVAPHTVSLVAAAAIKAANRHVKWVDMDSHGYGVLDVDAQRSQMDYYVVSDKRKQDATSSWTRSYRTLNGSQKAERVYSPVV</sequence>
<name>A0ABV6TU11_9ACTN</name>
<dbReference type="RefSeq" id="WP_394323215.1">
    <property type="nucleotide sequence ID" value="NZ_JBHMQV010000009.1"/>
</dbReference>
<dbReference type="InterPro" id="IPR038607">
    <property type="entry name" value="PhoD-like_sf"/>
</dbReference>
<dbReference type="PROSITE" id="PS51318">
    <property type="entry name" value="TAT"/>
    <property type="match status" value="1"/>
</dbReference>
<gene>
    <name evidence="4" type="ORF">ACFH04_34720</name>
</gene>
<feature type="signal peptide" evidence="1">
    <location>
        <begin position="1"/>
        <end position="36"/>
    </location>
</feature>
<dbReference type="PANTHER" id="PTHR43606">
    <property type="entry name" value="PHOSPHATASE, PUTATIVE (AFU_ORTHOLOGUE AFUA_6G08710)-RELATED"/>
    <property type="match status" value="1"/>
</dbReference>
<dbReference type="InterPro" id="IPR006311">
    <property type="entry name" value="TAT_signal"/>
</dbReference>
<dbReference type="Proteomes" id="UP001589887">
    <property type="component" value="Unassembled WGS sequence"/>
</dbReference>
<dbReference type="Pfam" id="PF09423">
    <property type="entry name" value="PhoD"/>
    <property type="match status" value="1"/>
</dbReference>
<dbReference type="EMBL" id="JBHMQV010000009">
    <property type="protein sequence ID" value="MFC0848828.1"/>
    <property type="molecule type" value="Genomic_DNA"/>
</dbReference>
<evidence type="ECO:0000259" key="3">
    <source>
        <dbReference type="Pfam" id="PF16655"/>
    </source>
</evidence>
<dbReference type="SUPFAM" id="SSF56300">
    <property type="entry name" value="Metallo-dependent phosphatases"/>
    <property type="match status" value="1"/>
</dbReference>
<evidence type="ECO:0000313" key="4">
    <source>
        <dbReference type="EMBL" id="MFC0848828.1"/>
    </source>
</evidence>
<evidence type="ECO:0000313" key="5">
    <source>
        <dbReference type="Proteomes" id="UP001589887"/>
    </source>
</evidence>
<dbReference type="InterPro" id="IPR052900">
    <property type="entry name" value="Phospholipid_Metab_Enz"/>
</dbReference>
<accession>A0ABV6TU11</accession>
<dbReference type="Gene3D" id="3.60.21.70">
    <property type="entry name" value="PhoD-like phosphatase"/>
    <property type="match status" value="1"/>
</dbReference>
<proteinExistence type="predicted"/>
<dbReference type="InterPro" id="IPR032093">
    <property type="entry name" value="PhoD_N"/>
</dbReference>
<reference evidence="4 5" key="1">
    <citation type="submission" date="2024-09" db="EMBL/GenBank/DDBJ databases">
        <authorList>
            <person name="Sun Q."/>
            <person name="Mori K."/>
        </authorList>
    </citation>
    <scope>NUCLEOTIDE SEQUENCE [LARGE SCALE GENOMIC DNA]</scope>
    <source>
        <strain evidence="4 5">JCM 4557</strain>
    </source>
</reference>